<evidence type="ECO:0000313" key="2">
    <source>
        <dbReference type="Proteomes" id="UP000035017"/>
    </source>
</evidence>
<sequence>MLLASIISLFVLGVETRPTTVLHVSQSPKTQRHPVQGSPSVRTFFGFDEKRCLGIADLSSPEKPVFTAYETGEWQCTYVIDYAETGHKPSLFLQIRGVEPGVWNNFRIKLNFGSVLSRQVLAARAANIVYSLLGTNMPLKDLETVLASGLDMEIAFGEATLKYRQERGDPNRYNLFGIRTTPQPQPDKAEQ</sequence>
<dbReference type="Proteomes" id="UP000035017">
    <property type="component" value="Unassembled WGS sequence"/>
</dbReference>
<dbReference type="InterPro" id="IPR046071">
    <property type="entry name" value="DUF6030"/>
</dbReference>
<dbReference type="Pfam" id="PF19495">
    <property type="entry name" value="DUF6030"/>
    <property type="match status" value="1"/>
</dbReference>
<name>A0A0D0KV43_AGRTU</name>
<evidence type="ECO:0000313" key="1">
    <source>
        <dbReference type="EMBL" id="KIQ03821.1"/>
    </source>
</evidence>
<proteinExistence type="predicted"/>
<gene>
    <name evidence="1" type="ORF">RU07_07465</name>
</gene>
<dbReference type="EMBL" id="JXQV01000006">
    <property type="protein sequence ID" value="KIQ03821.1"/>
    <property type="molecule type" value="Genomic_DNA"/>
</dbReference>
<organism evidence="1 2">
    <name type="scientific">Agrobacterium tumefaciens</name>
    <dbReference type="NCBI Taxonomy" id="358"/>
    <lineage>
        <taxon>Bacteria</taxon>
        <taxon>Pseudomonadati</taxon>
        <taxon>Pseudomonadota</taxon>
        <taxon>Alphaproteobacteria</taxon>
        <taxon>Hyphomicrobiales</taxon>
        <taxon>Rhizobiaceae</taxon>
        <taxon>Rhizobium/Agrobacterium group</taxon>
        <taxon>Agrobacterium</taxon>
        <taxon>Agrobacterium tumefaciens complex</taxon>
    </lineage>
</organism>
<comment type="caution">
    <text evidence="1">The sequence shown here is derived from an EMBL/GenBank/DDBJ whole genome shotgun (WGS) entry which is preliminary data.</text>
</comment>
<accession>A0A0D0KV43</accession>
<protein>
    <submittedName>
        <fullName evidence="1">Uncharacterized protein</fullName>
    </submittedName>
</protein>
<reference evidence="1 2" key="1">
    <citation type="submission" date="2014-12" db="EMBL/GenBank/DDBJ databases">
        <title>16Stimator: statistical estimation of ribosomal gene copy numbers from draft genome assemblies.</title>
        <authorList>
            <person name="Perisin M.A."/>
            <person name="Vetter M."/>
            <person name="Gilbert J.A."/>
            <person name="Bergelson J."/>
        </authorList>
    </citation>
    <scope>NUCLEOTIDE SEQUENCE [LARGE SCALE GENOMIC DNA]</scope>
    <source>
        <strain evidence="1 2">MEJ076</strain>
    </source>
</reference>
<dbReference type="AlphaFoldDB" id="A0A0D0KV43"/>